<keyword evidence="1" id="KW-0732">Signal</keyword>
<evidence type="ECO:0000313" key="3">
    <source>
        <dbReference type="Proteomes" id="UP001476798"/>
    </source>
</evidence>
<keyword evidence="3" id="KW-1185">Reference proteome</keyword>
<feature type="chain" id="PRO_5045138461" evidence="1">
    <location>
        <begin position="42"/>
        <end position="119"/>
    </location>
</feature>
<protein>
    <submittedName>
        <fullName evidence="2">Uncharacterized protein</fullName>
    </submittedName>
</protein>
<name>A0ABV0MSJ9_9TELE</name>
<sequence>MAESEWSCRGQSICHDASNGAHGAAAAYLIFLPLLLYPAGGGPCSAYGRSINGAGAAGPHVSVMPHFLPFGVFWCAGRRFLGLLTLGAKKEEKQERLKTASLRPRRALHPIYESSLSRG</sequence>
<feature type="signal peptide" evidence="1">
    <location>
        <begin position="1"/>
        <end position="41"/>
    </location>
</feature>
<dbReference type="EMBL" id="JAHRIO010011248">
    <property type="protein sequence ID" value="MEQ2162094.1"/>
    <property type="molecule type" value="Genomic_DNA"/>
</dbReference>
<evidence type="ECO:0000313" key="2">
    <source>
        <dbReference type="EMBL" id="MEQ2162094.1"/>
    </source>
</evidence>
<gene>
    <name evidence="2" type="ORF">GOODEAATRI_016308</name>
</gene>
<reference evidence="2 3" key="1">
    <citation type="submission" date="2021-06" db="EMBL/GenBank/DDBJ databases">
        <authorList>
            <person name="Palmer J.M."/>
        </authorList>
    </citation>
    <scope>NUCLEOTIDE SEQUENCE [LARGE SCALE GENOMIC DNA]</scope>
    <source>
        <strain evidence="2 3">GA_2019</strain>
        <tissue evidence="2">Muscle</tissue>
    </source>
</reference>
<dbReference type="Proteomes" id="UP001476798">
    <property type="component" value="Unassembled WGS sequence"/>
</dbReference>
<evidence type="ECO:0000256" key="1">
    <source>
        <dbReference type="SAM" id="SignalP"/>
    </source>
</evidence>
<organism evidence="2 3">
    <name type="scientific">Goodea atripinnis</name>
    <dbReference type="NCBI Taxonomy" id="208336"/>
    <lineage>
        <taxon>Eukaryota</taxon>
        <taxon>Metazoa</taxon>
        <taxon>Chordata</taxon>
        <taxon>Craniata</taxon>
        <taxon>Vertebrata</taxon>
        <taxon>Euteleostomi</taxon>
        <taxon>Actinopterygii</taxon>
        <taxon>Neopterygii</taxon>
        <taxon>Teleostei</taxon>
        <taxon>Neoteleostei</taxon>
        <taxon>Acanthomorphata</taxon>
        <taxon>Ovalentaria</taxon>
        <taxon>Atherinomorphae</taxon>
        <taxon>Cyprinodontiformes</taxon>
        <taxon>Goodeidae</taxon>
        <taxon>Goodea</taxon>
    </lineage>
</organism>
<proteinExistence type="predicted"/>
<accession>A0ABV0MSJ9</accession>
<comment type="caution">
    <text evidence="2">The sequence shown here is derived from an EMBL/GenBank/DDBJ whole genome shotgun (WGS) entry which is preliminary data.</text>
</comment>